<dbReference type="AlphaFoldDB" id="M8CWN5"/>
<dbReference type="InterPro" id="IPR005174">
    <property type="entry name" value="KIB1-4_b-propeller"/>
</dbReference>
<proteinExistence type="predicted"/>
<evidence type="ECO:0000259" key="2">
    <source>
        <dbReference type="Pfam" id="PF03478"/>
    </source>
</evidence>
<protein>
    <recommendedName>
        <fullName evidence="2">KIB1-4 beta-propeller domain-containing protein</fullName>
    </recommendedName>
</protein>
<evidence type="ECO:0000256" key="1">
    <source>
        <dbReference type="SAM" id="MobiDB-lite"/>
    </source>
</evidence>
<evidence type="ECO:0000313" key="3">
    <source>
        <dbReference type="EnsemblPlants" id="EMT28211"/>
    </source>
</evidence>
<feature type="domain" description="KIB1-4 beta-propeller" evidence="2">
    <location>
        <begin position="184"/>
        <end position="279"/>
    </location>
</feature>
<feature type="compositionally biased region" description="Acidic residues" evidence="1">
    <location>
        <begin position="123"/>
        <end position="172"/>
    </location>
</feature>
<dbReference type="PANTHER" id="PTHR33110:SF114">
    <property type="entry name" value="F-BOX DOMAIN-CONTAINING PROTEIN"/>
    <property type="match status" value="1"/>
</dbReference>
<sequence length="344" mass="37732">MSVPLTMLSDTIANIKTCKICMFLMRSSAMDDLIAVLTDNTNYPLIVFRQGKGAWLPDPRTTPYTHIIDIVFLEDRLYAITKAEDLIPLDLTLDSDGKPMVTIGKRVIRQPPGYDGYDAWSASDDDEDEENVHDDDDGVDGDDGEEDDDYGVDGDALGEEEEVVPDDNEVSIEDDHTHDSSEYVHDEETNELITVSRHLIESRGKLLMVRRHMRSHSGESSMLTCRVDILEADACRGAWVPLPEGSGLGGGRALFISMNFSKFVYAPYGDMKEDAVYDVETGEVFDVKSQCSSLPRFCAPSQGARLNPVNHLPCAAEDELEEAIVVLGRTAMAESGQGGGGGDV</sequence>
<dbReference type="PANTHER" id="PTHR33110">
    <property type="entry name" value="F-BOX/KELCH-REPEAT PROTEIN-RELATED"/>
    <property type="match status" value="1"/>
</dbReference>
<feature type="compositionally biased region" description="Basic and acidic residues" evidence="1">
    <location>
        <begin position="173"/>
        <end position="187"/>
    </location>
</feature>
<reference evidence="3" key="1">
    <citation type="submission" date="2015-06" db="UniProtKB">
        <authorList>
            <consortium name="EnsemblPlants"/>
        </authorList>
    </citation>
    <scope>IDENTIFICATION</scope>
</reference>
<feature type="region of interest" description="Disordered" evidence="1">
    <location>
        <begin position="114"/>
        <end position="187"/>
    </location>
</feature>
<dbReference type="Pfam" id="PF03478">
    <property type="entry name" value="Beta-prop_KIB1-4"/>
    <property type="match status" value="1"/>
</dbReference>
<accession>M8CWN5</accession>
<organism evidence="3">
    <name type="scientific">Aegilops tauschii</name>
    <name type="common">Tausch's goatgrass</name>
    <name type="synonym">Aegilops squarrosa</name>
    <dbReference type="NCBI Taxonomy" id="37682"/>
    <lineage>
        <taxon>Eukaryota</taxon>
        <taxon>Viridiplantae</taxon>
        <taxon>Streptophyta</taxon>
        <taxon>Embryophyta</taxon>
        <taxon>Tracheophyta</taxon>
        <taxon>Spermatophyta</taxon>
        <taxon>Magnoliopsida</taxon>
        <taxon>Liliopsida</taxon>
        <taxon>Poales</taxon>
        <taxon>Poaceae</taxon>
        <taxon>BOP clade</taxon>
        <taxon>Pooideae</taxon>
        <taxon>Triticodae</taxon>
        <taxon>Triticeae</taxon>
        <taxon>Triticinae</taxon>
        <taxon>Aegilops</taxon>
    </lineage>
</organism>
<dbReference type="EnsemblPlants" id="EMT28211">
    <property type="protein sequence ID" value="EMT28211"/>
    <property type="gene ID" value="F775_18914"/>
</dbReference>
<name>M8CWN5_AEGTA</name>